<reference evidence="1" key="1">
    <citation type="submission" date="2021-06" db="EMBL/GenBank/DDBJ databases">
        <authorList>
            <person name="Kallberg Y."/>
            <person name="Tangrot J."/>
            <person name="Rosling A."/>
        </authorList>
    </citation>
    <scope>NUCLEOTIDE SEQUENCE</scope>
    <source>
        <strain evidence="1">AU212A</strain>
    </source>
</reference>
<organism evidence="1 2">
    <name type="scientific">Scutellospora calospora</name>
    <dbReference type="NCBI Taxonomy" id="85575"/>
    <lineage>
        <taxon>Eukaryota</taxon>
        <taxon>Fungi</taxon>
        <taxon>Fungi incertae sedis</taxon>
        <taxon>Mucoromycota</taxon>
        <taxon>Glomeromycotina</taxon>
        <taxon>Glomeromycetes</taxon>
        <taxon>Diversisporales</taxon>
        <taxon>Gigasporaceae</taxon>
        <taxon>Scutellospora</taxon>
    </lineage>
</organism>
<comment type="caution">
    <text evidence="1">The sequence shown here is derived from an EMBL/GenBank/DDBJ whole genome shotgun (WGS) entry which is preliminary data.</text>
</comment>
<evidence type="ECO:0000313" key="2">
    <source>
        <dbReference type="Proteomes" id="UP000789860"/>
    </source>
</evidence>
<dbReference type="Proteomes" id="UP000789860">
    <property type="component" value="Unassembled WGS sequence"/>
</dbReference>
<gene>
    <name evidence="1" type="ORF">SCALOS_LOCUS3220</name>
</gene>
<accession>A0ACA9KYA5</accession>
<sequence length="141" mass="16535">SSTSQQLLTKVLNNMSKTFYSTKKQKELNQYLVKFIVGTVQPLQLVEASDFINFCYQLDSRYQIPCRKTLKDEIDFVYHYMVEQIKELINNSAKHVSLTLDLWSSKAYILYLENTNIQNENNNNNEEKEAILDIIKANNTR</sequence>
<evidence type="ECO:0000313" key="1">
    <source>
        <dbReference type="EMBL" id="CAG8500503.1"/>
    </source>
</evidence>
<dbReference type="EMBL" id="CAJVPM010003370">
    <property type="protein sequence ID" value="CAG8500503.1"/>
    <property type="molecule type" value="Genomic_DNA"/>
</dbReference>
<proteinExistence type="predicted"/>
<name>A0ACA9KYA5_9GLOM</name>
<keyword evidence="2" id="KW-1185">Reference proteome</keyword>
<protein>
    <submittedName>
        <fullName evidence="1">6046_t:CDS:1</fullName>
    </submittedName>
</protein>
<feature type="non-terminal residue" evidence="1">
    <location>
        <position position="1"/>
    </location>
</feature>